<dbReference type="OrthoDB" id="2382295at2759"/>
<gene>
    <name evidence="1" type="ORF">C2G38_2191324</name>
</gene>
<sequence>MSKDTKHSGTSYPSSTNFVIKMRIRLEGELSSVELKANVSQVTDLDDFKNILKSEFEELKDIKNQRIVFLDYNNATLSPGTRLQNLVDNTTAKTPLLVHYPLSNAISKCNILHTSSSLSLLREEVVKRFKELQTEEFYFFNEETKDKIRNAYSFNILVSQTEPNVKVDGKKPYSDWDLKDVFKEILGQSDYVSLGDIPRFNVDDLPPLEQLFSENKLTIFIEELHTTLDVFHKEFGTNARVYINAFMKVAVCYVQDHINKLAKLRVKIPLDGSCQYGPVDYIVELVRILVLLCEAKSEDMNKGTAQVLVQMHSAMERQLLHITEEFICNFIDNMEVKKKVLRYIAQILQAQAMTFDDDDKDSSHPSKR</sequence>
<accession>A0A397V9G3</accession>
<evidence type="ECO:0000313" key="1">
    <source>
        <dbReference type="EMBL" id="RIB15926.1"/>
    </source>
</evidence>
<keyword evidence="2" id="KW-1185">Reference proteome</keyword>
<dbReference type="Proteomes" id="UP000266673">
    <property type="component" value="Unassembled WGS sequence"/>
</dbReference>
<organism evidence="1 2">
    <name type="scientific">Gigaspora rosea</name>
    <dbReference type="NCBI Taxonomy" id="44941"/>
    <lineage>
        <taxon>Eukaryota</taxon>
        <taxon>Fungi</taxon>
        <taxon>Fungi incertae sedis</taxon>
        <taxon>Mucoromycota</taxon>
        <taxon>Glomeromycotina</taxon>
        <taxon>Glomeromycetes</taxon>
        <taxon>Diversisporales</taxon>
        <taxon>Gigasporaceae</taxon>
        <taxon>Gigaspora</taxon>
    </lineage>
</organism>
<comment type="caution">
    <text evidence="1">The sequence shown here is derived from an EMBL/GenBank/DDBJ whole genome shotgun (WGS) entry which is preliminary data.</text>
</comment>
<dbReference type="EMBL" id="QKWP01000714">
    <property type="protein sequence ID" value="RIB15926.1"/>
    <property type="molecule type" value="Genomic_DNA"/>
</dbReference>
<proteinExistence type="predicted"/>
<protein>
    <submittedName>
        <fullName evidence="1">Uncharacterized protein</fullName>
    </submittedName>
</protein>
<dbReference type="AlphaFoldDB" id="A0A397V9G3"/>
<name>A0A397V9G3_9GLOM</name>
<reference evidence="1 2" key="1">
    <citation type="submission" date="2018-06" db="EMBL/GenBank/DDBJ databases">
        <title>Comparative genomics reveals the genomic features of Rhizophagus irregularis, R. cerebriforme, R. diaphanum and Gigaspora rosea, and their symbiotic lifestyle signature.</title>
        <authorList>
            <person name="Morin E."/>
            <person name="San Clemente H."/>
            <person name="Chen E.C.H."/>
            <person name="De La Providencia I."/>
            <person name="Hainaut M."/>
            <person name="Kuo A."/>
            <person name="Kohler A."/>
            <person name="Murat C."/>
            <person name="Tang N."/>
            <person name="Roy S."/>
            <person name="Loubradou J."/>
            <person name="Henrissat B."/>
            <person name="Grigoriev I.V."/>
            <person name="Corradi N."/>
            <person name="Roux C."/>
            <person name="Martin F.M."/>
        </authorList>
    </citation>
    <scope>NUCLEOTIDE SEQUENCE [LARGE SCALE GENOMIC DNA]</scope>
    <source>
        <strain evidence="1 2">DAOM 194757</strain>
    </source>
</reference>
<evidence type="ECO:0000313" key="2">
    <source>
        <dbReference type="Proteomes" id="UP000266673"/>
    </source>
</evidence>